<accession>A0AAD4PMX0</accession>
<dbReference type="AlphaFoldDB" id="A0AAD4PMX0"/>
<gene>
    <name evidence="4" type="ORF">KR093_005457</name>
</gene>
<feature type="chain" id="PRO_5042078767" description="Integumentary mucin C.1" evidence="3">
    <location>
        <begin position="25"/>
        <end position="267"/>
    </location>
</feature>
<keyword evidence="2" id="KW-0812">Transmembrane</keyword>
<evidence type="ECO:0000256" key="1">
    <source>
        <dbReference type="SAM" id="MobiDB-lite"/>
    </source>
</evidence>
<keyword evidence="5" id="KW-1185">Reference proteome</keyword>
<comment type="caution">
    <text evidence="4">The sequence shown here is derived from an EMBL/GenBank/DDBJ whole genome shotgun (WGS) entry which is preliminary data.</text>
</comment>
<keyword evidence="2" id="KW-0472">Membrane</keyword>
<evidence type="ECO:0000256" key="2">
    <source>
        <dbReference type="SAM" id="Phobius"/>
    </source>
</evidence>
<keyword evidence="3" id="KW-0732">Signal</keyword>
<reference evidence="4" key="1">
    <citation type="journal article" date="2021" name="Mol. Ecol. Resour.">
        <title>Phylogenomic analyses of the genus Drosophila reveals genomic signals of climate adaptation.</title>
        <authorList>
            <person name="Li F."/>
            <person name="Rane R.V."/>
            <person name="Luria V."/>
            <person name="Xiong Z."/>
            <person name="Chen J."/>
            <person name="Li Z."/>
            <person name="Catullo R.A."/>
            <person name="Griffin P.C."/>
            <person name="Schiffer M."/>
            <person name="Pearce S."/>
            <person name="Lee S.F."/>
            <person name="McElroy K."/>
            <person name="Stocker A."/>
            <person name="Shirriffs J."/>
            <person name="Cockerell F."/>
            <person name="Coppin C."/>
            <person name="Sgro C.M."/>
            <person name="Karger A."/>
            <person name="Cain J.W."/>
            <person name="Weber J.A."/>
            <person name="Santpere G."/>
            <person name="Kirschner M.W."/>
            <person name="Hoffmann A.A."/>
            <person name="Oakeshott J.G."/>
            <person name="Zhang G."/>
        </authorList>
    </citation>
    <scope>NUCLEOTIDE SEQUENCE</scope>
    <source>
        <strain evidence="4">BGI-SZ-2011g</strain>
    </source>
</reference>
<feature type="transmembrane region" description="Helical" evidence="2">
    <location>
        <begin position="245"/>
        <end position="264"/>
    </location>
</feature>
<evidence type="ECO:0000256" key="3">
    <source>
        <dbReference type="SAM" id="SignalP"/>
    </source>
</evidence>
<name>A0AAD4PMX0_9MUSC</name>
<dbReference type="Proteomes" id="UP001200034">
    <property type="component" value="Unassembled WGS sequence"/>
</dbReference>
<protein>
    <recommendedName>
        <fullName evidence="6">Integumentary mucin C.1</fullName>
    </recommendedName>
</protein>
<feature type="compositionally biased region" description="Low complexity" evidence="1">
    <location>
        <begin position="88"/>
        <end position="115"/>
    </location>
</feature>
<proteinExistence type="predicted"/>
<organism evidence="4 5">
    <name type="scientific">Drosophila rubida</name>
    <dbReference type="NCBI Taxonomy" id="30044"/>
    <lineage>
        <taxon>Eukaryota</taxon>
        <taxon>Metazoa</taxon>
        <taxon>Ecdysozoa</taxon>
        <taxon>Arthropoda</taxon>
        <taxon>Hexapoda</taxon>
        <taxon>Insecta</taxon>
        <taxon>Pterygota</taxon>
        <taxon>Neoptera</taxon>
        <taxon>Endopterygota</taxon>
        <taxon>Diptera</taxon>
        <taxon>Brachycera</taxon>
        <taxon>Muscomorpha</taxon>
        <taxon>Ephydroidea</taxon>
        <taxon>Drosophilidae</taxon>
        <taxon>Drosophila</taxon>
    </lineage>
</organism>
<evidence type="ECO:0008006" key="6">
    <source>
        <dbReference type="Google" id="ProtNLM"/>
    </source>
</evidence>
<feature type="signal peptide" evidence="3">
    <location>
        <begin position="1"/>
        <end position="24"/>
    </location>
</feature>
<evidence type="ECO:0000313" key="5">
    <source>
        <dbReference type="Proteomes" id="UP001200034"/>
    </source>
</evidence>
<keyword evidence="2" id="KW-1133">Transmembrane helix</keyword>
<evidence type="ECO:0000313" key="4">
    <source>
        <dbReference type="EMBL" id="KAH8377444.1"/>
    </source>
</evidence>
<dbReference type="EMBL" id="JAJJHW010001127">
    <property type="protein sequence ID" value="KAH8377444.1"/>
    <property type="molecule type" value="Genomic_DNA"/>
</dbReference>
<feature type="region of interest" description="Disordered" evidence="1">
    <location>
        <begin position="59"/>
        <end position="134"/>
    </location>
</feature>
<feature type="compositionally biased region" description="Low complexity" evidence="1">
    <location>
        <begin position="59"/>
        <end position="80"/>
    </location>
</feature>
<sequence length="267" mass="28889">MMKLSEVSSRTIIRFMCLIAACSADLMCYVCKNCNTVDKNTPLLACNDDFFNHGGSTQASTVTTTMTTPLTTTEVPATTTSDIRTTESETSPPTQPRTTPEETTTTEQLTTEVTTDQSTMSTEAPMPTPPTVGPPETTTVMPTPPTEDVVLGVTKLLAVNDSPRELAQFASELQIRQRRAVIDTSVSFHCYTVKKTVNNTAQTERGCSRVLASQSVCGDLKQQSAPLELSYCDPCSMNACNAATSMLQTTLFSTLLIVLVAILLQYK</sequence>